<accession>A0AAW5HM67</accession>
<dbReference type="Proteomes" id="UP001202943">
    <property type="component" value="Unassembled WGS sequence"/>
</dbReference>
<protein>
    <recommendedName>
        <fullName evidence="3">Restriction alleviation protein, Lar family</fullName>
    </recommendedName>
</protein>
<organism evidence="1 2">
    <name type="scientific">Pseudomonas putida</name>
    <name type="common">Arthrobacter siderocapsulatus</name>
    <dbReference type="NCBI Taxonomy" id="303"/>
    <lineage>
        <taxon>Bacteria</taxon>
        <taxon>Pseudomonadati</taxon>
        <taxon>Pseudomonadota</taxon>
        <taxon>Gammaproteobacteria</taxon>
        <taxon>Pseudomonadales</taxon>
        <taxon>Pseudomonadaceae</taxon>
        <taxon>Pseudomonas</taxon>
    </lineage>
</organism>
<sequence>MPTEYRPSNTEMAAKLSPCPFCGQQDAFVEQLDSDASVVICQGRIDEHSACLARGPVGVQQHECEDQPGRDQAVKEWNKRAAAQNHPEPIAWMVGTAFWWTKEEAERDAAETGLPIVWLGPMPCAAPGEQLHGEPVALPSRLPVRMPQGRNLPRNYAEAWNACLTEIEKLGPLYTHADPGEVERLQLEIEKLRLSLTLNDDALIQDGFVRIENRALRSRIDEQHELLREIKNARDWNGSYRALEKRIDAALSASAEPSALSDALDCKQCAHPDCGKFDGPRQVECRAMADNACARPGTSS</sequence>
<dbReference type="EMBL" id="JAMHFX010000188">
    <property type="protein sequence ID" value="MCO1622205.1"/>
    <property type="molecule type" value="Genomic_DNA"/>
</dbReference>
<proteinExistence type="predicted"/>
<name>A0AAW5HM67_PSEPU</name>
<evidence type="ECO:0000313" key="2">
    <source>
        <dbReference type="Proteomes" id="UP001202943"/>
    </source>
</evidence>
<gene>
    <name evidence="1" type="ORF">M8C81_16515</name>
</gene>
<comment type="caution">
    <text evidence="1">The sequence shown here is derived from an EMBL/GenBank/DDBJ whole genome shotgun (WGS) entry which is preliminary data.</text>
</comment>
<reference evidence="1" key="2">
    <citation type="submission" date="2023-08" db="EMBL/GenBank/DDBJ databases">
        <title>Isolation, Identification, Denitrification Characteristics of A Highly Efficient Aerobic Denitrifying Bacterial Strain DS2.</title>
        <authorList>
            <person name="Wang H."/>
        </authorList>
    </citation>
    <scope>NUCLEOTIDE SEQUENCE</scope>
    <source>
        <strain evidence="1">DS2</strain>
    </source>
</reference>
<reference evidence="1" key="1">
    <citation type="submission" date="2022-05" db="EMBL/GenBank/DDBJ databases">
        <authorList>
            <person name="Yi M."/>
        </authorList>
    </citation>
    <scope>NUCLEOTIDE SEQUENCE</scope>
    <source>
        <strain evidence="1">DS2</strain>
    </source>
</reference>
<dbReference type="RefSeq" id="WP_252460223.1">
    <property type="nucleotide sequence ID" value="NZ_JAMHFX010000188.1"/>
</dbReference>
<evidence type="ECO:0008006" key="3">
    <source>
        <dbReference type="Google" id="ProtNLM"/>
    </source>
</evidence>
<evidence type="ECO:0000313" key="1">
    <source>
        <dbReference type="EMBL" id="MCO1622205.1"/>
    </source>
</evidence>
<dbReference type="AlphaFoldDB" id="A0AAW5HM67"/>
<dbReference type="Pfam" id="PF14354">
    <property type="entry name" value="Lar_restr_allev"/>
    <property type="match status" value="1"/>
</dbReference>